<keyword evidence="9" id="KW-1185">Reference proteome</keyword>
<dbReference type="InterPro" id="IPR011701">
    <property type="entry name" value="MFS"/>
</dbReference>
<keyword evidence="3 6" id="KW-0812">Transmembrane</keyword>
<keyword evidence="2" id="KW-0813">Transport</keyword>
<feature type="transmembrane region" description="Helical" evidence="6">
    <location>
        <begin position="351"/>
        <end position="370"/>
    </location>
</feature>
<reference evidence="8 9" key="1">
    <citation type="submission" date="2018-08" db="EMBL/GenBank/DDBJ databases">
        <title>Genomic Encyclopedia of Type Strains, Phase IV (KMG-IV): sequencing the most valuable type-strain genomes for metagenomic binning, comparative biology and taxonomic classification.</title>
        <authorList>
            <person name="Goeker M."/>
        </authorList>
    </citation>
    <scope>NUCLEOTIDE SEQUENCE [LARGE SCALE GENOMIC DNA]</scope>
    <source>
        <strain evidence="8 9">DSM 25527</strain>
    </source>
</reference>
<feature type="transmembrane region" description="Helical" evidence="6">
    <location>
        <begin position="390"/>
        <end position="409"/>
    </location>
</feature>
<proteinExistence type="predicted"/>
<feature type="transmembrane region" description="Helical" evidence="6">
    <location>
        <begin position="107"/>
        <end position="129"/>
    </location>
</feature>
<name>A0A397P3T4_9SPHN</name>
<dbReference type="InterPro" id="IPR020846">
    <property type="entry name" value="MFS_dom"/>
</dbReference>
<dbReference type="InterPro" id="IPR036259">
    <property type="entry name" value="MFS_trans_sf"/>
</dbReference>
<sequence>MRSTPLRAPPSRGLVLAMLLVVYTFNFLDRQILGILAQPIKADLGLSDAEFGAIGGLAFAILYSVLGVPLALLADKTSRSWVIAGALTVWSGFTALCGFANSFWHFFIFRLGVGVGEAGGVAPSYALIADYFPPERRARALAIYSLGIPIGLAGGVLLGAYIAALVEWRAAFITMGIAGIVLAPIFIAVVRDLPRPAKAAETQAVPLGAVFPMLAKKPSFWLMAFAAGCSSLTGYGLALWTPAVLMRSFGFDLITTGQFMGSLLLVGGTAGVFAGGWLADRLGTVDRRWYARLPAIAWLITAPTFAAGLVVPMPAASWVLLLIPNALNILWLGPVTNAVQHLVPPRMRATASASFLMINNLIGLGIGPMLMGGLSDYFTASYGVDALRNAVILCLGFYLIAAALMMLAIRPLQRDWVD</sequence>
<dbReference type="EMBL" id="QXDC01000003">
    <property type="protein sequence ID" value="RIA44236.1"/>
    <property type="molecule type" value="Genomic_DNA"/>
</dbReference>
<gene>
    <name evidence="8" type="ORF">DFR49_2475</name>
</gene>
<feature type="transmembrane region" description="Helical" evidence="6">
    <location>
        <begin position="260"/>
        <end position="279"/>
    </location>
</feature>
<dbReference type="SUPFAM" id="SSF103473">
    <property type="entry name" value="MFS general substrate transporter"/>
    <property type="match status" value="1"/>
</dbReference>
<comment type="caution">
    <text evidence="8">The sequence shown here is derived from an EMBL/GenBank/DDBJ whole genome shotgun (WGS) entry which is preliminary data.</text>
</comment>
<dbReference type="PROSITE" id="PS50850">
    <property type="entry name" value="MFS"/>
    <property type="match status" value="1"/>
</dbReference>
<feature type="transmembrane region" description="Helical" evidence="6">
    <location>
        <begin position="53"/>
        <end position="74"/>
    </location>
</feature>
<feature type="transmembrane region" description="Helical" evidence="6">
    <location>
        <begin position="141"/>
        <end position="164"/>
    </location>
</feature>
<feature type="domain" description="Major facilitator superfamily (MFS) profile" evidence="7">
    <location>
        <begin position="15"/>
        <end position="414"/>
    </location>
</feature>
<feature type="transmembrane region" description="Helical" evidence="6">
    <location>
        <begin position="81"/>
        <end position="101"/>
    </location>
</feature>
<feature type="transmembrane region" description="Helical" evidence="6">
    <location>
        <begin position="317"/>
        <end position="339"/>
    </location>
</feature>
<organism evidence="8 9">
    <name type="scientific">Hephaestia caeni</name>
    <dbReference type="NCBI Taxonomy" id="645617"/>
    <lineage>
        <taxon>Bacteria</taxon>
        <taxon>Pseudomonadati</taxon>
        <taxon>Pseudomonadota</taxon>
        <taxon>Alphaproteobacteria</taxon>
        <taxon>Sphingomonadales</taxon>
        <taxon>Sphingomonadaceae</taxon>
        <taxon>Hephaestia</taxon>
    </lineage>
</organism>
<dbReference type="InterPro" id="IPR044770">
    <property type="entry name" value="MFS_spinster-like"/>
</dbReference>
<dbReference type="GO" id="GO:0016020">
    <property type="term" value="C:membrane"/>
    <property type="evidence" value="ECO:0007669"/>
    <property type="project" value="UniProtKB-SubCell"/>
</dbReference>
<evidence type="ECO:0000313" key="9">
    <source>
        <dbReference type="Proteomes" id="UP000266568"/>
    </source>
</evidence>
<evidence type="ECO:0000259" key="7">
    <source>
        <dbReference type="PROSITE" id="PS50850"/>
    </source>
</evidence>
<feature type="transmembrane region" description="Helical" evidence="6">
    <location>
        <begin position="291"/>
        <end position="311"/>
    </location>
</feature>
<dbReference type="PANTHER" id="PTHR23505:SF79">
    <property type="entry name" value="PROTEIN SPINSTER"/>
    <property type="match status" value="1"/>
</dbReference>
<evidence type="ECO:0000256" key="3">
    <source>
        <dbReference type="ARBA" id="ARBA00022692"/>
    </source>
</evidence>
<dbReference type="Gene3D" id="1.20.1250.20">
    <property type="entry name" value="MFS general substrate transporter like domains"/>
    <property type="match status" value="2"/>
</dbReference>
<evidence type="ECO:0000256" key="6">
    <source>
        <dbReference type="SAM" id="Phobius"/>
    </source>
</evidence>
<keyword evidence="5 6" id="KW-0472">Membrane</keyword>
<accession>A0A397P3T4</accession>
<evidence type="ECO:0000256" key="4">
    <source>
        <dbReference type="ARBA" id="ARBA00022989"/>
    </source>
</evidence>
<dbReference type="RefSeq" id="WP_119035913.1">
    <property type="nucleotide sequence ID" value="NZ_QXDC01000003.1"/>
</dbReference>
<dbReference type="PANTHER" id="PTHR23505">
    <property type="entry name" value="SPINSTER"/>
    <property type="match status" value="1"/>
</dbReference>
<dbReference type="GO" id="GO:0022857">
    <property type="term" value="F:transmembrane transporter activity"/>
    <property type="evidence" value="ECO:0007669"/>
    <property type="project" value="InterPro"/>
</dbReference>
<evidence type="ECO:0000256" key="5">
    <source>
        <dbReference type="ARBA" id="ARBA00023136"/>
    </source>
</evidence>
<evidence type="ECO:0000256" key="1">
    <source>
        <dbReference type="ARBA" id="ARBA00004141"/>
    </source>
</evidence>
<dbReference type="Proteomes" id="UP000266568">
    <property type="component" value="Unassembled WGS sequence"/>
</dbReference>
<evidence type="ECO:0000256" key="2">
    <source>
        <dbReference type="ARBA" id="ARBA00022448"/>
    </source>
</evidence>
<feature type="transmembrane region" description="Helical" evidence="6">
    <location>
        <begin position="170"/>
        <end position="190"/>
    </location>
</feature>
<protein>
    <submittedName>
        <fullName evidence="8">Sugar phosphate permease</fullName>
    </submittedName>
</protein>
<dbReference type="Pfam" id="PF07690">
    <property type="entry name" value="MFS_1"/>
    <property type="match status" value="1"/>
</dbReference>
<comment type="subcellular location">
    <subcellularLocation>
        <location evidence="1">Membrane</location>
        <topology evidence="1">Multi-pass membrane protein</topology>
    </subcellularLocation>
</comment>
<dbReference type="AlphaFoldDB" id="A0A397P3T4"/>
<dbReference type="CDD" id="cd17328">
    <property type="entry name" value="MFS_spinster_like"/>
    <property type="match status" value="1"/>
</dbReference>
<feature type="transmembrane region" description="Helical" evidence="6">
    <location>
        <begin position="220"/>
        <end position="240"/>
    </location>
</feature>
<evidence type="ECO:0000313" key="8">
    <source>
        <dbReference type="EMBL" id="RIA44236.1"/>
    </source>
</evidence>
<dbReference type="OrthoDB" id="7497327at2"/>
<keyword evidence="4 6" id="KW-1133">Transmembrane helix</keyword>